<evidence type="ECO:0000256" key="4">
    <source>
        <dbReference type="ARBA" id="ARBA00022795"/>
    </source>
</evidence>
<feature type="compositionally biased region" description="Basic and acidic residues" evidence="7">
    <location>
        <begin position="29"/>
        <end position="40"/>
    </location>
</feature>
<dbReference type="InterPro" id="IPR018035">
    <property type="entry name" value="Flagellar_FliH/T3SS_HrpE"/>
</dbReference>
<feature type="compositionally biased region" description="Basic residues" evidence="7">
    <location>
        <begin position="41"/>
        <end position="51"/>
    </location>
</feature>
<comment type="similarity">
    <text evidence="2">Belongs to the FliH family.</text>
</comment>
<keyword evidence="9" id="KW-0969">Cilium</keyword>
<dbReference type="AlphaFoldDB" id="A0A2T5RGN3"/>
<evidence type="ECO:0000256" key="1">
    <source>
        <dbReference type="ARBA" id="ARBA00003041"/>
    </source>
</evidence>
<evidence type="ECO:0000256" key="3">
    <source>
        <dbReference type="ARBA" id="ARBA00022448"/>
    </source>
</evidence>
<evidence type="ECO:0000313" key="10">
    <source>
        <dbReference type="Proteomes" id="UP000244089"/>
    </source>
</evidence>
<dbReference type="GO" id="GO:0044781">
    <property type="term" value="P:bacterial-type flagellum organization"/>
    <property type="evidence" value="ECO:0007669"/>
    <property type="project" value="UniProtKB-KW"/>
</dbReference>
<evidence type="ECO:0000313" key="9">
    <source>
        <dbReference type="EMBL" id="PTV93828.1"/>
    </source>
</evidence>
<proteinExistence type="inferred from homology"/>
<evidence type="ECO:0000256" key="2">
    <source>
        <dbReference type="ARBA" id="ARBA00006602"/>
    </source>
</evidence>
<protein>
    <submittedName>
        <fullName evidence="9">Flagellar assembly protein FliH</fullName>
    </submittedName>
</protein>
<keyword evidence="5" id="KW-0653">Protein transport</keyword>
<reference evidence="9 10" key="1">
    <citation type="submission" date="2018-04" db="EMBL/GenBank/DDBJ databases">
        <title>Subsurface microbial communities from deep shales in Ohio and West Virginia, USA.</title>
        <authorList>
            <person name="Wrighton K."/>
        </authorList>
    </citation>
    <scope>NUCLEOTIDE SEQUENCE [LARGE SCALE GENOMIC DNA]</scope>
    <source>
        <strain evidence="9 10">WC1</strain>
    </source>
</reference>
<keyword evidence="6" id="KW-1006">Bacterial flagellum protein export</keyword>
<dbReference type="Pfam" id="PF02108">
    <property type="entry name" value="FliH"/>
    <property type="match status" value="1"/>
</dbReference>
<keyword evidence="3" id="KW-0813">Transport</keyword>
<name>A0A2T5RGN3_9FIRM</name>
<evidence type="ECO:0000256" key="7">
    <source>
        <dbReference type="SAM" id="MobiDB-lite"/>
    </source>
</evidence>
<dbReference type="PANTHER" id="PTHR34982:SF1">
    <property type="entry name" value="FLAGELLAR ASSEMBLY PROTEIN FLIH"/>
    <property type="match status" value="1"/>
</dbReference>
<keyword evidence="9" id="KW-0282">Flagellum</keyword>
<evidence type="ECO:0000259" key="8">
    <source>
        <dbReference type="Pfam" id="PF02108"/>
    </source>
</evidence>
<organism evidence="9 10">
    <name type="scientific">Halanaerobium saccharolyticum</name>
    <dbReference type="NCBI Taxonomy" id="43595"/>
    <lineage>
        <taxon>Bacteria</taxon>
        <taxon>Bacillati</taxon>
        <taxon>Bacillota</taxon>
        <taxon>Clostridia</taxon>
        <taxon>Halanaerobiales</taxon>
        <taxon>Halanaerobiaceae</taxon>
        <taxon>Halanaerobium</taxon>
    </lineage>
</organism>
<dbReference type="OrthoDB" id="2375163at2"/>
<accession>A0A2T5RGN3</accession>
<comment type="function">
    <text evidence="1">Needed for flagellar regrowth and assembly.</text>
</comment>
<dbReference type="Proteomes" id="UP000244089">
    <property type="component" value="Unassembled WGS sequence"/>
</dbReference>
<dbReference type="GO" id="GO:0005829">
    <property type="term" value="C:cytosol"/>
    <property type="evidence" value="ECO:0007669"/>
    <property type="project" value="TreeGrafter"/>
</dbReference>
<gene>
    <name evidence="9" type="ORF">C8C76_13634</name>
</gene>
<comment type="caution">
    <text evidence="9">The sequence shown here is derived from an EMBL/GenBank/DDBJ whole genome shotgun (WGS) entry which is preliminary data.</text>
</comment>
<evidence type="ECO:0000256" key="5">
    <source>
        <dbReference type="ARBA" id="ARBA00022927"/>
    </source>
</evidence>
<evidence type="ECO:0000256" key="6">
    <source>
        <dbReference type="ARBA" id="ARBA00023225"/>
    </source>
</evidence>
<dbReference type="PANTHER" id="PTHR34982">
    <property type="entry name" value="YOP PROTEINS TRANSLOCATION PROTEIN L"/>
    <property type="match status" value="1"/>
</dbReference>
<dbReference type="InterPro" id="IPR051472">
    <property type="entry name" value="T3SS_Stator/FliH"/>
</dbReference>
<sequence>MSKVIKASQVTGKFKINQNPKTLSFKNNSDQKEAQSDSEKKKSRAIKKQKKILSQAEKDAQKIIKEAEKKAEAVIKEAEAEKEKILAEKDEIYKQTKSKARKEGLAEAEAEIEKKEKQLTDLISSFEEEFAREKSRIRKDVIELAVKIASIVIDVKLETEHDMINNIISDMLRKVDDNHRDIVVRVHPQLLPYIEENRFYQHINQKNIEFVSDPELRKGDCVVETNLGGKEGSLDHKLDLIKNELLKEVEQHD</sequence>
<keyword evidence="4" id="KW-1005">Bacterial flagellum biogenesis</keyword>
<feature type="domain" description="Flagellar assembly protein FliH/Type III secretion system HrpE" evidence="8">
    <location>
        <begin position="114"/>
        <end position="235"/>
    </location>
</feature>
<feature type="region of interest" description="Disordered" evidence="7">
    <location>
        <begin position="17"/>
        <end position="51"/>
    </location>
</feature>
<dbReference type="GO" id="GO:0015031">
    <property type="term" value="P:protein transport"/>
    <property type="evidence" value="ECO:0007669"/>
    <property type="project" value="UniProtKB-KW"/>
</dbReference>
<dbReference type="RefSeq" id="WP_108142071.1">
    <property type="nucleotide sequence ID" value="NZ_QAXS01000036.1"/>
</dbReference>
<keyword evidence="9" id="KW-0966">Cell projection</keyword>
<dbReference type="EMBL" id="QAXS01000036">
    <property type="protein sequence ID" value="PTV93828.1"/>
    <property type="molecule type" value="Genomic_DNA"/>
</dbReference>
<feature type="compositionally biased region" description="Polar residues" evidence="7">
    <location>
        <begin position="17"/>
        <end position="28"/>
    </location>
</feature>